<evidence type="ECO:0000313" key="1">
    <source>
        <dbReference type="EMBL" id="RIB28861.1"/>
    </source>
</evidence>
<dbReference type="OrthoDB" id="2397966at2759"/>
<proteinExistence type="predicted"/>
<organism evidence="1 2">
    <name type="scientific">Gigaspora rosea</name>
    <dbReference type="NCBI Taxonomy" id="44941"/>
    <lineage>
        <taxon>Eukaryota</taxon>
        <taxon>Fungi</taxon>
        <taxon>Fungi incertae sedis</taxon>
        <taxon>Mucoromycota</taxon>
        <taxon>Glomeromycotina</taxon>
        <taxon>Glomeromycetes</taxon>
        <taxon>Diversisporales</taxon>
        <taxon>Gigasporaceae</taxon>
        <taxon>Gigaspora</taxon>
    </lineage>
</organism>
<accession>A0A397W467</accession>
<keyword evidence="2" id="KW-1185">Reference proteome</keyword>
<comment type="caution">
    <text evidence="1">The sequence shown here is derived from an EMBL/GenBank/DDBJ whole genome shotgun (WGS) entry which is preliminary data.</text>
</comment>
<name>A0A397W467_9GLOM</name>
<sequence>METLFKGSEGMNGICQRFEKRRATDRNNHHIPILVNGPGAGKSRFLQELPTLLNSQARQYTNDDALLNSIENRMFTINVTFGNGTFASEEDVHIGQTSVALRIIYQHFIAGGSINYDQFLREYDKTSQIPISDALDIVLRDVNTNKDDDTKINFIVVGIDEINHLHNLYNKELDPRQNPVRLIVHAVGRLNCSGGDIFYVPILAGTIQGPLEEMFRESTYLYLRLPLRLLRDEEVWNISKNIANSNNLAEYINRSTFRRCISDLGGQVRALELFYSILSSQAMQKTNYVDYVYIMLQVKNLLLHRYPFETYANIITPAIAHAILNIPVKEYDKADNNGQLNYIYLSSQDNLWDVMIDQKSHVYWQEFEEFNMRFWTLRLRLLTVLNKPITMQELFRDIKNLSLGIPTRCRIYTYHLAQCIIIVQEPHGISFFSWVITFLPSKSNLQMLQHNNLRL</sequence>
<dbReference type="EMBL" id="QKWP01000053">
    <property type="protein sequence ID" value="RIB28861.1"/>
    <property type="molecule type" value="Genomic_DNA"/>
</dbReference>
<reference evidence="1 2" key="1">
    <citation type="submission" date="2018-06" db="EMBL/GenBank/DDBJ databases">
        <title>Comparative genomics reveals the genomic features of Rhizophagus irregularis, R. cerebriforme, R. diaphanum and Gigaspora rosea, and their symbiotic lifestyle signature.</title>
        <authorList>
            <person name="Morin E."/>
            <person name="San Clemente H."/>
            <person name="Chen E.C.H."/>
            <person name="De La Providencia I."/>
            <person name="Hainaut M."/>
            <person name="Kuo A."/>
            <person name="Kohler A."/>
            <person name="Murat C."/>
            <person name="Tang N."/>
            <person name="Roy S."/>
            <person name="Loubradou J."/>
            <person name="Henrissat B."/>
            <person name="Grigoriev I.V."/>
            <person name="Corradi N."/>
            <person name="Roux C."/>
            <person name="Martin F.M."/>
        </authorList>
    </citation>
    <scope>NUCLEOTIDE SEQUENCE [LARGE SCALE GENOMIC DNA]</scope>
    <source>
        <strain evidence="1 2">DAOM 194757</strain>
    </source>
</reference>
<dbReference type="AlphaFoldDB" id="A0A397W467"/>
<protein>
    <submittedName>
        <fullName evidence="1">Uncharacterized protein</fullName>
    </submittedName>
</protein>
<evidence type="ECO:0000313" key="2">
    <source>
        <dbReference type="Proteomes" id="UP000266673"/>
    </source>
</evidence>
<dbReference type="Proteomes" id="UP000266673">
    <property type="component" value="Unassembled WGS sequence"/>
</dbReference>
<gene>
    <name evidence="1" type="ORF">C2G38_1335249</name>
</gene>